<keyword evidence="1" id="KW-0732">Signal</keyword>
<organism evidence="2 3">
    <name type="scientific">Shewanella aestuarii</name>
    <dbReference type="NCBI Taxonomy" id="1028752"/>
    <lineage>
        <taxon>Bacteria</taxon>
        <taxon>Pseudomonadati</taxon>
        <taxon>Pseudomonadota</taxon>
        <taxon>Gammaproteobacteria</taxon>
        <taxon>Alteromonadales</taxon>
        <taxon>Shewanellaceae</taxon>
        <taxon>Shewanella</taxon>
    </lineage>
</organism>
<dbReference type="KEGG" id="saes:HBH39_11095"/>
<keyword evidence="3" id="KW-1185">Reference proteome</keyword>
<evidence type="ECO:0000256" key="1">
    <source>
        <dbReference type="ARBA" id="ARBA00022729"/>
    </source>
</evidence>
<protein>
    <submittedName>
        <fullName evidence="2">DUF3192 domain-containing protein</fullName>
    </submittedName>
</protein>
<dbReference type="RefSeq" id="WP_167678254.1">
    <property type="nucleotide sequence ID" value="NZ_CP050313.1"/>
</dbReference>
<dbReference type="AlphaFoldDB" id="A0A6G9QLG0"/>
<dbReference type="PROSITE" id="PS51257">
    <property type="entry name" value="PROKAR_LIPOPROTEIN"/>
    <property type="match status" value="1"/>
</dbReference>
<reference evidence="2 3" key="1">
    <citation type="submission" date="2020-03" db="EMBL/GenBank/DDBJ databases">
        <title>Complete genome sequence of Shewanella sp.</title>
        <authorList>
            <person name="Kim Y.-S."/>
            <person name="Kim S.-J."/>
            <person name="Jung H.-K."/>
            <person name="Kim K.-H."/>
        </authorList>
    </citation>
    <scope>NUCLEOTIDE SEQUENCE [LARGE SCALE GENOMIC DNA]</scope>
    <source>
        <strain evidence="2 3">PN3F2</strain>
    </source>
</reference>
<name>A0A6G9QLG0_9GAMM</name>
<dbReference type="Gene3D" id="3.30.1450.10">
    <property type="match status" value="1"/>
</dbReference>
<sequence length="128" mass="14224">MKSKLMGAALITSLSLGLTGCVINIGDHESRADRFYWEVKQEKNIDNLTKLNLGMALDQVQLIMGAAEFTEAFTKSANDANAKEEVKVLFYRTQWVEGDGKTTKNECTPVVFKNNTLVGWGDTAYKNI</sequence>
<dbReference type="Proteomes" id="UP000502608">
    <property type="component" value="Chromosome"/>
</dbReference>
<dbReference type="InterPro" id="IPR021534">
    <property type="entry name" value="DUF3192"/>
</dbReference>
<proteinExistence type="predicted"/>
<dbReference type="Pfam" id="PF11399">
    <property type="entry name" value="DUF3192"/>
    <property type="match status" value="1"/>
</dbReference>
<dbReference type="EMBL" id="CP050313">
    <property type="protein sequence ID" value="QIR14963.1"/>
    <property type="molecule type" value="Genomic_DNA"/>
</dbReference>
<accession>A0A6G9QLG0</accession>
<gene>
    <name evidence="2" type="ORF">HBH39_11095</name>
</gene>
<dbReference type="InterPro" id="IPR037873">
    <property type="entry name" value="BamE-like"/>
</dbReference>
<evidence type="ECO:0000313" key="2">
    <source>
        <dbReference type="EMBL" id="QIR14963.1"/>
    </source>
</evidence>
<evidence type="ECO:0000313" key="3">
    <source>
        <dbReference type="Proteomes" id="UP000502608"/>
    </source>
</evidence>